<name>A0A6A5TZ78_9PLEO</name>
<evidence type="ECO:0000313" key="2">
    <source>
        <dbReference type="Proteomes" id="UP000800035"/>
    </source>
</evidence>
<organism evidence="1 2">
    <name type="scientific">Byssothecium circinans</name>
    <dbReference type="NCBI Taxonomy" id="147558"/>
    <lineage>
        <taxon>Eukaryota</taxon>
        <taxon>Fungi</taxon>
        <taxon>Dikarya</taxon>
        <taxon>Ascomycota</taxon>
        <taxon>Pezizomycotina</taxon>
        <taxon>Dothideomycetes</taxon>
        <taxon>Pleosporomycetidae</taxon>
        <taxon>Pleosporales</taxon>
        <taxon>Massarineae</taxon>
        <taxon>Massarinaceae</taxon>
        <taxon>Byssothecium</taxon>
    </lineage>
</organism>
<dbReference type="AlphaFoldDB" id="A0A6A5TZ78"/>
<sequence length="152" mass="16977">MTPTILSRIHSIWEASALSMNKITTITSSMTLQSVPPPPPSDLPNSLGFSSDSTPEKDVVLCLIPIFFENSDAQGELDVATQDVIHSIDQVAEQEKASKKFTYLNYAARWQNPLRDYGSHVFGDLQQVAKKYDPQGIFQDQVGGFKLFREKK</sequence>
<evidence type="ECO:0000313" key="1">
    <source>
        <dbReference type="EMBL" id="KAF1957644.1"/>
    </source>
</evidence>
<gene>
    <name evidence="1" type="ORF">CC80DRAFT_491712</name>
</gene>
<reference evidence="1" key="1">
    <citation type="journal article" date="2020" name="Stud. Mycol.">
        <title>101 Dothideomycetes genomes: a test case for predicting lifestyles and emergence of pathogens.</title>
        <authorList>
            <person name="Haridas S."/>
            <person name="Albert R."/>
            <person name="Binder M."/>
            <person name="Bloem J."/>
            <person name="Labutti K."/>
            <person name="Salamov A."/>
            <person name="Andreopoulos B."/>
            <person name="Baker S."/>
            <person name="Barry K."/>
            <person name="Bills G."/>
            <person name="Bluhm B."/>
            <person name="Cannon C."/>
            <person name="Castanera R."/>
            <person name="Culley D."/>
            <person name="Daum C."/>
            <person name="Ezra D."/>
            <person name="Gonzalez J."/>
            <person name="Henrissat B."/>
            <person name="Kuo A."/>
            <person name="Liang C."/>
            <person name="Lipzen A."/>
            <person name="Lutzoni F."/>
            <person name="Magnuson J."/>
            <person name="Mondo S."/>
            <person name="Nolan M."/>
            <person name="Ohm R."/>
            <person name="Pangilinan J."/>
            <person name="Park H.-J."/>
            <person name="Ramirez L."/>
            <person name="Alfaro M."/>
            <person name="Sun H."/>
            <person name="Tritt A."/>
            <person name="Yoshinaga Y."/>
            <person name="Zwiers L.-H."/>
            <person name="Turgeon B."/>
            <person name="Goodwin S."/>
            <person name="Spatafora J."/>
            <person name="Crous P."/>
            <person name="Grigoriev I."/>
        </authorList>
    </citation>
    <scope>NUCLEOTIDE SEQUENCE</scope>
    <source>
        <strain evidence="1">CBS 675.92</strain>
    </source>
</reference>
<protein>
    <recommendedName>
        <fullName evidence="3">Berberine/berberine-like domain-containing protein</fullName>
    </recommendedName>
</protein>
<accession>A0A6A5TZ78</accession>
<dbReference type="Proteomes" id="UP000800035">
    <property type="component" value="Unassembled WGS sequence"/>
</dbReference>
<dbReference type="EMBL" id="ML976989">
    <property type="protein sequence ID" value="KAF1957644.1"/>
    <property type="molecule type" value="Genomic_DNA"/>
</dbReference>
<keyword evidence="2" id="KW-1185">Reference proteome</keyword>
<evidence type="ECO:0008006" key="3">
    <source>
        <dbReference type="Google" id="ProtNLM"/>
    </source>
</evidence>
<proteinExistence type="predicted"/>
<dbReference type="OrthoDB" id="2151789at2759"/>